<dbReference type="EC" id="4.2.1.1" evidence="3 8"/>
<evidence type="ECO:0000256" key="7">
    <source>
        <dbReference type="PIRSR" id="PIRSR601765-1"/>
    </source>
</evidence>
<dbReference type="PANTHER" id="PTHR11002:SF78">
    <property type="entry name" value="BETA CARBONIC ANHYDRASE 4"/>
    <property type="match status" value="1"/>
</dbReference>
<comment type="cofactor">
    <cofactor evidence="7">
        <name>Zn(2+)</name>
        <dbReference type="ChEBI" id="CHEBI:29105"/>
    </cofactor>
    <text evidence="7">Binds 1 zinc ion per subunit.</text>
</comment>
<evidence type="ECO:0000256" key="1">
    <source>
        <dbReference type="ARBA" id="ARBA00002904"/>
    </source>
</evidence>
<feature type="binding site" evidence="7">
    <location>
        <position position="99"/>
    </location>
    <ligand>
        <name>Zn(2+)</name>
        <dbReference type="ChEBI" id="CHEBI:29105"/>
    </ligand>
</feature>
<evidence type="ECO:0000256" key="2">
    <source>
        <dbReference type="ARBA" id="ARBA00006217"/>
    </source>
</evidence>
<evidence type="ECO:0000313" key="9">
    <source>
        <dbReference type="EMBL" id="KAJ4972613.1"/>
    </source>
</evidence>
<keyword evidence="10" id="KW-1185">Reference proteome</keyword>
<comment type="similarity">
    <text evidence="2 8">Belongs to the beta-class carbonic anhydrase family.</text>
</comment>
<dbReference type="OrthoDB" id="10248475at2759"/>
<evidence type="ECO:0000256" key="6">
    <source>
        <dbReference type="ARBA" id="ARBA00048348"/>
    </source>
</evidence>
<evidence type="ECO:0000313" key="10">
    <source>
        <dbReference type="Proteomes" id="UP001141806"/>
    </source>
</evidence>
<dbReference type="Gene3D" id="3.40.1050.10">
    <property type="entry name" value="Carbonic anhydrase"/>
    <property type="match status" value="1"/>
</dbReference>
<feature type="binding site" evidence="7">
    <location>
        <position position="41"/>
    </location>
    <ligand>
        <name>Zn(2+)</name>
        <dbReference type="ChEBI" id="CHEBI:29105"/>
    </ligand>
</feature>
<evidence type="ECO:0000256" key="4">
    <source>
        <dbReference type="ARBA" id="ARBA00022833"/>
    </source>
</evidence>
<name>A0A9Q0QUQ0_9MAGN</name>
<dbReference type="GO" id="GO:0004089">
    <property type="term" value="F:carbonate dehydratase activity"/>
    <property type="evidence" value="ECO:0007669"/>
    <property type="project" value="UniProtKB-UniRule"/>
</dbReference>
<organism evidence="9 10">
    <name type="scientific">Protea cynaroides</name>
    <dbReference type="NCBI Taxonomy" id="273540"/>
    <lineage>
        <taxon>Eukaryota</taxon>
        <taxon>Viridiplantae</taxon>
        <taxon>Streptophyta</taxon>
        <taxon>Embryophyta</taxon>
        <taxon>Tracheophyta</taxon>
        <taxon>Spermatophyta</taxon>
        <taxon>Magnoliopsida</taxon>
        <taxon>Proteales</taxon>
        <taxon>Proteaceae</taxon>
        <taxon>Protea</taxon>
    </lineage>
</organism>
<dbReference type="GO" id="GO:0008270">
    <property type="term" value="F:zinc ion binding"/>
    <property type="evidence" value="ECO:0007669"/>
    <property type="project" value="UniProtKB-UniRule"/>
</dbReference>
<comment type="function">
    <text evidence="1 8">Reversible hydration of carbon dioxide.</text>
</comment>
<protein>
    <recommendedName>
        <fullName evidence="3 8">Carbonic anhydrase</fullName>
        <ecNumber evidence="3 8">4.2.1.1</ecNumber>
    </recommendedName>
    <alternativeName>
        <fullName evidence="8">Carbonate dehydratase</fullName>
    </alternativeName>
</protein>
<dbReference type="PANTHER" id="PTHR11002">
    <property type="entry name" value="CARBONIC ANHYDRASE"/>
    <property type="match status" value="1"/>
</dbReference>
<dbReference type="GO" id="GO:0015976">
    <property type="term" value="P:carbon utilization"/>
    <property type="evidence" value="ECO:0007669"/>
    <property type="project" value="InterPro"/>
</dbReference>
<comment type="caution">
    <text evidence="9">The sequence shown here is derived from an EMBL/GenBank/DDBJ whole genome shotgun (WGS) entry which is preliminary data.</text>
</comment>
<accession>A0A9Q0QUQ0</accession>
<dbReference type="PROSITE" id="PS00704">
    <property type="entry name" value="PROK_CO2_ANHYDRASE_1"/>
    <property type="match status" value="1"/>
</dbReference>
<dbReference type="CDD" id="cd00884">
    <property type="entry name" value="beta_CA_cladeB"/>
    <property type="match status" value="1"/>
</dbReference>
<reference evidence="9" key="1">
    <citation type="journal article" date="2023" name="Plant J.">
        <title>The genome of the king protea, Protea cynaroides.</title>
        <authorList>
            <person name="Chang J."/>
            <person name="Duong T.A."/>
            <person name="Schoeman C."/>
            <person name="Ma X."/>
            <person name="Roodt D."/>
            <person name="Barker N."/>
            <person name="Li Z."/>
            <person name="Van de Peer Y."/>
            <person name="Mizrachi E."/>
        </authorList>
    </citation>
    <scope>NUCLEOTIDE SEQUENCE</scope>
    <source>
        <tissue evidence="9">Young leaves</tissue>
    </source>
</reference>
<evidence type="ECO:0000256" key="8">
    <source>
        <dbReference type="RuleBase" id="RU003956"/>
    </source>
</evidence>
<proteinExistence type="inferred from homology"/>
<feature type="binding site" evidence="7">
    <location>
        <position position="102"/>
    </location>
    <ligand>
        <name>Zn(2+)</name>
        <dbReference type="ChEBI" id="CHEBI:29105"/>
    </ligand>
</feature>
<evidence type="ECO:0000256" key="3">
    <source>
        <dbReference type="ARBA" id="ARBA00012925"/>
    </source>
</evidence>
<evidence type="ECO:0000256" key="5">
    <source>
        <dbReference type="ARBA" id="ARBA00023239"/>
    </source>
</evidence>
<dbReference type="Proteomes" id="UP001141806">
    <property type="component" value="Unassembled WGS sequence"/>
</dbReference>
<keyword evidence="7" id="KW-0479">Metal-binding</keyword>
<sequence length="206" mass="22597">MICSTLFNLIEDCKSKMKNPELYSKLAKGQSPKFMVVACSDSRVSPSHVLDFQPGEAFMVRNVSALVPTYDKITQTGIGAAIEYAVLHLKVENILVIGHSSCGGIQALMKSTDDGSTSTDFIENWVKIGSQAKAKVKSEHGSLSFPEQCTLCEKEAVSLSLDNLLTYPFVRDAVMKKTLALMGGHYDFVNGAFSIYMDKKWSPQIV</sequence>
<dbReference type="InterPro" id="IPR001765">
    <property type="entry name" value="Carbonic_anhydrase"/>
</dbReference>
<feature type="binding site" evidence="7">
    <location>
        <position position="39"/>
    </location>
    <ligand>
        <name>Zn(2+)</name>
        <dbReference type="ChEBI" id="CHEBI:29105"/>
    </ligand>
</feature>
<dbReference type="InterPro" id="IPR045066">
    <property type="entry name" value="Beta_CA_cladeB"/>
</dbReference>
<dbReference type="InterPro" id="IPR036874">
    <property type="entry name" value="Carbonic_anhydrase_sf"/>
</dbReference>
<dbReference type="FunFam" id="3.40.1050.10:FF:000003">
    <property type="entry name" value="Carbonic anhydrase"/>
    <property type="match status" value="1"/>
</dbReference>
<dbReference type="EMBL" id="JAMYWD010000004">
    <property type="protein sequence ID" value="KAJ4972613.1"/>
    <property type="molecule type" value="Genomic_DNA"/>
</dbReference>
<keyword evidence="4 7" id="KW-0862">Zinc</keyword>
<dbReference type="SMART" id="SM00947">
    <property type="entry name" value="Pro_CA"/>
    <property type="match status" value="1"/>
</dbReference>
<comment type="catalytic activity">
    <reaction evidence="6 8">
        <text>hydrogencarbonate + H(+) = CO2 + H2O</text>
        <dbReference type="Rhea" id="RHEA:10748"/>
        <dbReference type="ChEBI" id="CHEBI:15377"/>
        <dbReference type="ChEBI" id="CHEBI:15378"/>
        <dbReference type="ChEBI" id="CHEBI:16526"/>
        <dbReference type="ChEBI" id="CHEBI:17544"/>
        <dbReference type="EC" id="4.2.1.1"/>
    </reaction>
</comment>
<dbReference type="AlphaFoldDB" id="A0A9Q0QUQ0"/>
<dbReference type="Pfam" id="PF00484">
    <property type="entry name" value="Pro_CA"/>
    <property type="match status" value="1"/>
</dbReference>
<dbReference type="PROSITE" id="PS00705">
    <property type="entry name" value="PROK_CO2_ANHYDRASE_2"/>
    <property type="match status" value="1"/>
</dbReference>
<dbReference type="SUPFAM" id="SSF53056">
    <property type="entry name" value="beta-carbonic anhydrase, cab"/>
    <property type="match status" value="1"/>
</dbReference>
<dbReference type="InterPro" id="IPR015892">
    <property type="entry name" value="Carbonic_anhydrase_CS"/>
</dbReference>
<gene>
    <name evidence="9" type="ORF">NE237_005787</name>
</gene>
<keyword evidence="5 8" id="KW-0456">Lyase</keyword>